<dbReference type="PANTHER" id="PTHR42771:SF2">
    <property type="entry name" value="IRON(3+)-HYDROXAMATE IMPORT ATP-BINDING PROTEIN FHUC"/>
    <property type="match status" value="1"/>
</dbReference>
<comment type="similarity">
    <text evidence="2">Belongs to the ABC transporter superfamily.</text>
</comment>
<comment type="subcellular location">
    <subcellularLocation>
        <location evidence="1">Cell membrane</location>
        <topology evidence="1">Peripheral membrane protein</topology>
    </subcellularLocation>
</comment>
<dbReference type="SUPFAM" id="SSF52540">
    <property type="entry name" value="P-loop containing nucleoside triphosphate hydrolases"/>
    <property type="match status" value="1"/>
</dbReference>
<keyword evidence="4" id="KW-1003">Cell membrane</keyword>
<evidence type="ECO:0000256" key="7">
    <source>
        <dbReference type="ARBA" id="ARBA00022840"/>
    </source>
</evidence>
<dbReference type="InterPro" id="IPR051535">
    <property type="entry name" value="Siderophore_ABC-ATPase"/>
</dbReference>
<evidence type="ECO:0000256" key="3">
    <source>
        <dbReference type="ARBA" id="ARBA00022448"/>
    </source>
</evidence>
<reference evidence="12" key="1">
    <citation type="submission" date="2022-10" db="EMBL/GenBank/DDBJ databases">
        <authorList>
            <person name="Boutroux M."/>
        </authorList>
    </citation>
    <scope>NUCLEOTIDE SEQUENCE</scope>
    <source>
        <strain evidence="12">51.81</strain>
    </source>
</reference>
<dbReference type="CDD" id="cd03214">
    <property type="entry name" value="ABC_Iron-Siderophores_B12_Hemin"/>
    <property type="match status" value="1"/>
</dbReference>
<evidence type="ECO:0000313" key="14">
    <source>
        <dbReference type="Proteomes" id="UP001149607"/>
    </source>
</evidence>
<dbReference type="FunFam" id="3.40.50.300:FF:000134">
    <property type="entry name" value="Iron-enterobactin ABC transporter ATP-binding protein"/>
    <property type="match status" value="1"/>
</dbReference>
<evidence type="ECO:0000256" key="6">
    <source>
        <dbReference type="ARBA" id="ARBA00022741"/>
    </source>
</evidence>
<dbReference type="InterPro" id="IPR003593">
    <property type="entry name" value="AAA+_ATPase"/>
</dbReference>
<dbReference type="PROSITE" id="PS00211">
    <property type="entry name" value="ABC_TRANSPORTER_1"/>
    <property type="match status" value="1"/>
</dbReference>
<evidence type="ECO:0000256" key="4">
    <source>
        <dbReference type="ARBA" id="ARBA00022475"/>
    </source>
</evidence>
<keyword evidence="10" id="KW-0472">Membrane</keyword>
<keyword evidence="6" id="KW-0547">Nucleotide-binding</keyword>
<dbReference type="GO" id="GO:0005524">
    <property type="term" value="F:ATP binding"/>
    <property type="evidence" value="ECO:0007669"/>
    <property type="project" value="UniProtKB-KW"/>
</dbReference>
<evidence type="ECO:0000256" key="10">
    <source>
        <dbReference type="ARBA" id="ARBA00023136"/>
    </source>
</evidence>
<evidence type="ECO:0000313" key="13">
    <source>
        <dbReference type="EMBL" id="WWY03554.1"/>
    </source>
</evidence>
<dbReference type="GO" id="GO:0006826">
    <property type="term" value="P:iron ion transport"/>
    <property type="evidence" value="ECO:0007669"/>
    <property type="project" value="UniProtKB-KW"/>
</dbReference>
<evidence type="ECO:0000259" key="11">
    <source>
        <dbReference type="PROSITE" id="PS50893"/>
    </source>
</evidence>
<evidence type="ECO:0000256" key="8">
    <source>
        <dbReference type="ARBA" id="ARBA00023004"/>
    </source>
</evidence>
<evidence type="ECO:0000256" key="2">
    <source>
        <dbReference type="ARBA" id="ARBA00005417"/>
    </source>
</evidence>
<evidence type="ECO:0000313" key="12">
    <source>
        <dbReference type="EMBL" id="MDD9327161.1"/>
    </source>
</evidence>
<keyword evidence="9" id="KW-0406">Ion transport</keyword>
<sequence length="266" mass="29909">MLKAENITLSYQNQTVIEHLSFSPPEQKITVFIGANGCGKSTLLKSYARQLPPQNGNIILNGEDIYQTSGRQTAKQLAMLAQSATAPEHLTAEQLVRYGRYPHRQLLARWSDEDENQVNQAMLLTGIQAYSARFLADLSGGQRQRVWIAMVLAQNTPYILLDEPTTYLDLAYQIEILDLLQTLNRTQRKTIVMVLHDLNLAARYADYVAAVKNKTVIYSGSPQQVFTEDNIRNILNLDCKIITDPYCGTPLCIPLGSSRPPDQIKR</sequence>
<keyword evidence="3" id="KW-0813">Transport</keyword>
<proteinExistence type="inferred from homology"/>
<dbReference type="GO" id="GO:0005886">
    <property type="term" value="C:plasma membrane"/>
    <property type="evidence" value="ECO:0007669"/>
    <property type="project" value="UniProtKB-SubCell"/>
</dbReference>
<accession>A0A9X4ICZ3</accession>
<reference evidence="13" key="2">
    <citation type="submission" date="2024-02" db="EMBL/GenBank/DDBJ databases">
        <title>Neisseria leonii sp. nov.</title>
        <authorList>
            <person name="Boutroux M."/>
            <person name="Favre-Rochex S."/>
            <person name="Gorgette O."/>
            <person name="Touak G."/>
            <person name="Muhle E."/>
            <person name="Chesneau O."/>
            <person name="Clermont D."/>
            <person name="Rahi P."/>
        </authorList>
    </citation>
    <scope>NUCLEOTIDE SEQUENCE</scope>
    <source>
        <strain evidence="13">51.81</strain>
    </source>
</reference>
<dbReference type="GO" id="GO:0016887">
    <property type="term" value="F:ATP hydrolysis activity"/>
    <property type="evidence" value="ECO:0007669"/>
    <property type="project" value="InterPro"/>
</dbReference>
<name>A0A9X4ICZ3_9NEIS</name>
<dbReference type="SMART" id="SM00382">
    <property type="entry name" value="AAA"/>
    <property type="match status" value="1"/>
</dbReference>
<organism evidence="12">
    <name type="scientific">Neisseria leonii</name>
    <dbReference type="NCBI Taxonomy" id="2995413"/>
    <lineage>
        <taxon>Bacteria</taxon>
        <taxon>Pseudomonadati</taxon>
        <taxon>Pseudomonadota</taxon>
        <taxon>Betaproteobacteria</taxon>
        <taxon>Neisseriales</taxon>
        <taxon>Neisseriaceae</taxon>
        <taxon>Neisseria</taxon>
    </lineage>
</organism>
<dbReference type="InterPro" id="IPR027417">
    <property type="entry name" value="P-loop_NTPase"/>
</dbReference>
<gene>
    <name evidence="12" type="ORF">ORY91_000542</name>
    <name evidence="13" type="ORF">V9W64_02080</name>
</gene>
<evidence type="ECO:0000256" key="5">
    <source>
        <dbReference type="ARBA" id="ARBA00022496"/>
    </source>
</evidence>
<dbReference type="PANTHER" id="PTHR42771">
    <property type="entry name" value="IRON(3+)-HYDROXAMATE IMPORT ATP-BINDING PROTEIN FHUC"/>
    <property type="match status" value="1"/>
</dbReference>
<dbReference type="EMBL" id="JAPQFL010000001">
    <property type="protein sequence ID" value="MDD9327161.1"/>
    <property type="molecule type" value="Genomic_DNA"/>
</dbReference>
<keyword evidence="8" id="KW-0408">Iron</keyword>
<dbReference type="AlphaFoldDB" id="A0A9X4ICZ3"/>
<dbReference type="InterPro" id="IPR003439">
    <property type="entry name" value="ABC_transporter-like_ATP-bd"/>
</dbReference>
<feature type="domain" description="ABC transporter" evidence="11">
    <location>
        <begin position="2"/>
        <end position="238"/>
    </location>
</feature>
<dbReference type="Gene3D" id="3.40.50.300">
    <property type="entry name" value="P-loop containing nucleotide triphosphate hydrolases"/>
    <property type="match status" value="1"/>
</dbReference>
<dbReference type="InterPro" id="IPR017871">
    <property type="entry name" value="ABC_transporter-like_CS"/>
</dbReference>
<dbReference type="RefSeq" id="WP_274584433.1">
    <property type="nucleotide sequence ID" value="NZ_CP145811.1"/>
</dbReference>
<evidence type="ECO:0000256" key="1">
    <source>
        <dbReference type="ARBA" id="ARBA00004202"/>
    </source>
</evidence>
<evidence type="ECO:0000256" key="9">
    <source>
        <dbReference type="ARBA" id="ARBA00023065"/>
    </source>
</evidence>
<keyword evidence="14" id="KW-1185">Reference proteome</keyword>
<protein>
    <submittedName>
        <fullName evidence="12">ABC transporter ATP-binding protein</fullName>
    </submittedName>
</protein>
<dbReference type="Proteomes" id="UP001149607">
    <property type="component" value="Chromosome"/>
</dbReference>
<dbReference type="PROSITE" id="PS50893">
    <property type="entry name" value="ABC_TRANSPORTER_2"/>
    <property type="match status" value="1"/>
</dbReference>
<keyword evidence="7 12" id="KW-0067">ATP-binding</keyword>
<dbReference type="Pfam" id="PF00005">
    <property type="entry name" value="ABC_tran"/>
    <property type="match status" value="1"/>
</dbReference>
<dbReference type="EMBL" id="CP146598">
    <property type="protein sequence ID" value="WWY03554.1"/>
    <property type="molecule type" value="Genomic_DNA"/>
</dbReference>
<keyword evidence="5" id="KW-0410">Iron transport</keyword>